<evidence type="ECO:0000256" key="1">
    <source>
        <dbReference type="SAM" id="MobiDB-lite"/>
    </source>
</evidence>
<dbReference type="KEGG" id="gpo:GPOL_c25780"/>
<accession>H6N4M3</accession>
<dbReference type="eggNOG" id="ENOG5031WBI">
    <property type="taxonomic scope" value="Bacteria"/>
</dbReference>
<evidence type="ECO:0000313" key="2">
    <source>
        <dbReference type="EMBL" id="AFA73605.1"/>
    </source>
</evidence>
<dbReference type="HOGENOM" id="CLU_1592243_0_0_11"/>
<dbReference type="AlphaFoldDB" id="H6N4M3"/>
<gene>
    <name evidence="2" type="ordered locus">GPOL_c25780</name>
</gene>
<dbReference type="RefSeq" id="WP_014360191.1">
    <property type="nucleotide sequence ID" value="NC_016906.1"/>
</dbReference>
<feature type="compositionally biased region" description="Basic and acidic residues" evidence="1">
    <location>
        <begin position="97"/>
        <end position="107"/>
    </location>
</feature>
<proteinExistence type="predicted"/>
<keyword evidence="3" id="KW-1185">Reference proteome</keyword>
<reference evidence="2 3" key="1">
    <citation type="journal article" date="2012" name="Appl. Environ. Microbiol.">
        <title>Involvement of two latex-clearing proteins during rubber degradation and insights into the subsequent degradation pathway revealed by the genome sequence of Gordonia polyisoprenivorans strain VH2.</title>
        <authorList>
            <person name="Hiessl S."/>
            <person name="Schuldes J."/>
            <person name="Thurmer A."/>
            <person name="Halbsguth T."/>
            <person name="Broker D."/>
            <person name="Angelov A."/>
            <person name="Liebl W."/>
            <person name="Daniel R."/>
            <person name="Steinbuchel A."/>
        </authorList>
    </citation>
    <scope>NUCLEOTIDE SEQUENCE [LARGE SCALE GENOMIC DNA]</scope>
    <source>
        <strain evidence="3">DSM 44266 / VH2</strain>
    </source>
</reference>
<dbReference type="Proteomes" id="UP000009154">
    <property type="component" value="Chromosome"/>
</dbReference>
<feature type="region of interest" description="Disordered" evidence="1">
    <location>
        <begin position="61"/>
        <end position="137"/>
    </location>
</feature>
<sequence length="167" mass="17230">MGFLGGHFDGEMTSEGNGARVRAGVRDIPIIGDVDLVNVHVSPFRDGGQVGVDDRAARSTAKLAALHKERGESRTQRQERRATSGAARTAPAASGDRQGRQGGRDAPTRSGSSSAASESSSADSGHVPTGRTPSRKVITVGLARARHEIRPGVPCPSCAAGITRPVA</sequence>
<feature type="compositionally biased region" description="Low complexity" evidence="1">
    <location>
        <begin position="83"/>
        <end position="96"/>
    </location>
</feature>
<feature type="compositionally biased region" description="Basic and acidic residues" evidence="1">
    <location>
        <begin position="66"/>
        <end position="82"/>
    </location>
</feature>
<feature type="compositionally biased region" description="Low complexity" evidence="1">
    <location>
        <begin position="110"/>
        <end position="124"/>
    </location>
</feature>
<evidence type="ECO:0000313" key="3">
    <source>
        <dbReference type="Proteomes" id="UP000009154"/>
    </source>
</evidence>
<protein>
    <submittedName>
        <fullName evidence="2">Uncharacterized protein</fullName>
    </submittedName>
</protein>
<dbReference type="EMBL" id="CP003119">
    <property type="protein sequence ID" value="AFA73605.1"/>
    <property type="molecule type" value="Genomic_DNA"/>
</dbReference>
<name>H6N4M3_GORPV</name>
<dbReference type="GeneID" id="90159620"/>
<organism evidence="2 3">
    <name type="scientific">Gordonia polyisoprenivorans (strain DSM 44266 / VH2)</name>
    <dbReference type="NCBI Taxonomy" id="1112204"/>
    <lineage>
        <taxon>Bacteria</taxon>
        <taxon>Bacillati</taxon>
        <taxon>Actinomycetota</taxon>
        <taxon>Actinomycetes</taxon>
        <taxon>Mycobacteriales</taxon>
        <taxon>Gordoniaceae</taxon>
        <taxon>Gordonia</taxon>
    </lineage>
</organism>